<name>A0A2D0N1T5_FLAN2</name>
<proteinExistence type="predicted"/>
<feature type="transmembrane region" description="Helical" evidence="1">
    <location>
        <begin position="85"/>
        <end position="109"/>
    </location>
</feature>
<evidence type="ECO:0000313" key="3">
    <source>
        <dbReference type="Proteomes" id="UP000223913"/>
    </source>
</evidence>
<keyword evidence="3" id="KW-1185">Reference proteome</keyword>
<feature type="transmembrane region" description="Helical" evidence="1">
    <location>
        <begin position="20"/>
        <end position="43"/>
    </location>
</feature>
<keyword evidence="1" id="KW-0472">Membrane</keyword>
<dbReference type="RefSeq" id="WP_099154019.1">
    <property type="nucleotide sequence ID" value="NZ_PDUD01000039.1"/>
</dbReference>
<protein>
    <submittedName>
        <fullName evidence="2">Uncharacterized protein</fullName>
    </submittedName>
</protein>
<dbReference type="Proteomes" id="UP000223913">
    <property type="component" value="Unassembled WGS sequence"/>
</dbReference>
<keyword evidence="1" id="KW-0812">Transmembrane</keyword>
<evidence type="ECO:0000313" key="2">
    <source>
        <dbReference type="EMBL" id="PHN02474.1"/>
    </source>
</evidence>
<dbReference type="AlphaFoldDB" id="A0A2D0N1T5"/>
<feature type="transmembrane region" description="Helical" evidence="1">
    <location>
        <begin position="49"/>
        <end position="73"/>
    </location>
</feature>
<organism evidence="2 3">
    <name type="scientific">Flavilitoribacter nigricans (strain ATCC 23147 / DSM 23189 / NBRC 102662 / NCIMB 1420 / SS-2)</name>
    <name type="common">Lewinella nigricans</name>
    <dbReference type="NCBI Taxonomy" id="1122177"/>
    <lineage>
        <taxon>Bacteria</taxon>
        <taxon>Pseudomonadati</taxon>
        <taxon>Bacteroidota</taxon>
        <taxon>Saprospiria</taxon>
        <taxon>Saprospirales</taxon>
        <taxon>Lewinellaceae</taxon>
        <taxon>Flavilitoribacter</taxon>
    </lineage>
</organism>
<dbReference type="EMBL" id="PDUD01000039">
    <property type="protein sequence ID" value="PHN02474.1"/>
    <property type="molecule type" value="Genomic_DNA"/>
</dbReference>
<sequence>MPPILDQPPIRENRNAKTALIYLLTGIGLLLISFFGGAYFASIGLVADHLVFVLVLLVLIIFLLFLLGFISAVKAYRAGEEPKVLVYMGLIGNGFIIAFWLLVLIINFLDVLRVFR</sequence>
<keyword evidence="1" id="KW-1133">Transmembrane helix</keyword>
<accession>A0A2D0N1T5</accession>
<reference evidence="2 3" key="1">
    <citation type="submission" date="2017-10" db="EMBL/GenBank/DDBJ databases">
        <title>The draft genome sequence of Lewinella nigricans NBRC 102662.</title>
        <authorList>
            <person name="Wang K."/>
        </authorList>
    </citation>
    <scope>NUCLEOTIDE SEQUENCE [LARGE SCALE GENOMIC DNA]</scope>
    <source>
        <strain evidence="2 3">NBRC 102662</strain>
    </source>
</reference>
<evidence type="ECO:0000256" key="1">
    <source>
        <dbReference type="SAM" id="Phobius"/>
    </source>
</evidence>
<comment type="caution">
    <text evidence="2">The sequence shown here is derived from an EMBL/GenBank/DDBJ whole genome shotgun (WGS) entry which is preliminary data.</text>
</comment>
<gene>
    <name evidence="2" type="ORF">CRP01_31320</name>
</gene>